<dbReference type="SUPFAM" id="SSF53335">
    <property type="entry name" value="S-adenosyl-L-methionine-dependent methyltransferases"/>
    <property type="match status" value="1"/>
</dbReference>
<dbReference type="Proteomes" id="UP000296706">
    <property type="component" value="Chromosome"/>
</dbReference>
<dbReference type="EMBL" id="CP031310">
    <property type="protein sequence ID" value="QCC52390.1"/>
    <property type="molecule type" value="Genomic_DNA"/>
</dbReference>
<dbReference type="GO" id="GO:0032259">
    <property type="term" value="P:methylation"/>
    <property type="evidence" value="ECO:0007669"/>
    <property type="project" value="UniProtKB-KW"/>
</dbReference>
<dbReference type="CDD" id="cd02440">
    <property type="entry name" value="AdoMet_MTases"/>
    <property type="match status" value="1"/>
</dbReference>
<sequence>MSVPETVRTALSDQPVEGRVCLEAGAGVGNATAALGEAGAAAVYAITDDRSHARTVRDRVSHEGVDVLRADLRAIPLPSDAVDFVTAHALFNVVPPPDADPIVSALSRVASPGAKLVVDDYTPIPDAEIRELFALENAAAELATGRPALAFYPASHLSALFEDRGWTFERRRSLLDPVPWTASHVEAHLDVTREYADALPDAVARPLVDRAERLAADIETDQAGEMYSLAFTRD</sequence>
<dbReference type="OrthoDB" id="269311at2157"/>
<evidence type="ECO:0000259" key="1">
    <source>
        <dbReference type="Pfam" id="PF08241"/>
    </source>
</evidence>
<evidence type="ECO:0000313" key="2">
    <source>
        <dbReference type="EMBL" id="QCC52390.1"/>
    </source>
</evidence>
<dbReference type="InterPro" id="IPR013216">
    <property type="entry name" value="Methyltransf_11"/>
</dbReference>
<keyword evidence="2" id="KW-0808">Transferase</keyword>
<dbReference type="Pfam" id="PF08241">
    <property type="entry name" value="Methyltransf_11"/>
    <property type="match status" value="1"/>
</dbReference>
<name>A0A4D6HF29_9EURY</name>
<gene>
    <name evidence="2" type="ORF">DV733_14620</name>
</gene>
<dbReference type="Gene3D" id="3.40.50.150">
    <property type="entry name" value="Vaccinia Virus protein VP39"/>
    <property type="match status" value="1"/>
</dbReference>
<dbReference type="GeneID" id="39849119"/>
<evidence type="ECO:0000313" key="3">
    <source>
        <dbReference type="Proteomes" id="UP000296706"/>
    </source>
</evidence>
<organism evidence="2 3">
    <name type="scientific">Halapricum salinum</name>
    <dbReference type="NCBI Taxonomy" id="1457250"/>
    <lineage>
        <taxon>Archaea</taxon>
        <taxon>Methanobacteriati</taxon>
        <taxon>Methanobacteriota</taxon>
        <taxon>Stenosarchaea group</taxon>
        <taxon>Halobacteria</taxon>
        <taxon>Halobacteriales</taxon>
        <taxon>Haloarculaceae</taxon>
        <taxon>Halapricum</taxon>
    </lineage>
</organism>
<dbReference type="STRING" id="1457250.GCA_000755225_01796"/>
<reference evidence="2 3" key="1">
    <citation type="journal article" date="2019" name="Nat. Commun.">
        <title>A new type of DNA phosphorothioation-based antiviral system in archaea.</title>
        <authorList>
            <person name="Xiong L."/>
            <person name="Liu S."/>
            <person name="Chen S."/>
            <person name="Xiao Y."/>
            <person name="Zhu B."/>
            <person name="Gao Y."/>
            <person name="Zhang Y."/>
            <person name="Chen B."/>
            <person name="Luo J."/>
            <person name="Deng Z."/>
            <person name="Chen X."/>
            <person name="Wang L."/>
            <person name="Chen S."/>
        </authorList>
    </citation>
    <scope>NUCLEOTIDE SEQUENCE [LARGE SCALE GENOMIC DNA]</scope>
    <source>
        <strain evidence="2 3">CBA1105</strain>
    </source>
</reference>
<dbReference type="InterPro" id="IPR029063">
    <property type="entry name" value="SAM-dependent_MTases_sf"/>
</dbReference>
<dbReference type="AlphaFoldDB" id="A0A4D6HF29"/>
<proteinExistence type="predicted"/>
<dbReference type="RefSeq" id="WP_049992714.1">
    <property type="nucleotide sequence ID" value="NZ_CP031310.1"/>
</dbReference>
<keyword evidence="3" id="KW-1185">Reference proteome</keyword>
<accession>A0A4D6HF29</accession>
<protein>
    <submittedName>
        <fullName evidence="2">Class I SAM-dependent methyltransferase</fullName>
    </submittedName>
</protein>
<keyword evidence="2" id="KW-0489">Methyltransferase</keyword>
<feature type="domain" description="Methyltransferase type 11" evidence="1">
    <location>
        <begin position="22"/>
        <end position="118"/>
    </location>
</feature>
<dbReference type="GO" id="GO:0008757">
    <property type="term" value="F:S-adenosylmethionine-dependent methyltransferase activity"/>
    <property type="evidence" value="ECO:0007669"/>
    <property type="project" value="InterPro"/>
</dbReference>
<dbReference type="KEGG" id="hsn:DV733_14620"/>